<name>A0ABS5PZE3_9PSED</name>
<dbReference type="CDD" id="cd07818">
    <property type="entry name" value="SRPBCC_1"/>
    <property type="match status" value="1"/>
</dbReference>
<proteinExistence type="predicted"/>
<dbReference type="InterPro" id="IPR019587">
    <property type="entry name" value="Polyketide_cyclase/dehydratase"/>
</dbReference>
<comment type="caution">
    <text evidence="1">The sequence shown here is derived from an EMBL/GenBank/DDBJ whole genome shotgun (WGS) entry which is preliminary data.</text>
</comment>
<organism evidence="1 2">
    <name type="scientific">Pseudomonas lalucatii</name>
    <dbReference type="NCBI Taxonomy" id="1424203"/>
    <lineage>
        <taxon>Bacteria</taxon>
        <taxon>Pseudomonadati</taxon>
        <taxon>Pseudomonadota</taxon>
        <taxon>Gammaproteobacteria</taxon>
        <taxon>Pseudomonadales</taxon>
        <taxon>Pseudomonadaceae</taxon>
        <taxon>Pseudomonas</taxon>
    </lineage>
</organism>
<evidence type="ECO:0000313" key="1">
    <source>
        <dbReference type="EMBL" id="MBS7661847.1"/>
    </source>
</evidence>
<dbReference type="Proteomes" id="UP001196601">
    <property type="component" value="Unassembled WGS sequence"/>
</dbReference>
<sequence length="190" mass="20809">MLAYALIAFALIVTLVLVARQPDSFRVERSLSMAAPPEAVFAQVDDLRNWQRWSPWAKRDPAMQQSYEGPHAGVGAIYRWAGNKEVGAGSMSIIESLPSQAIRIRLEFLKPFQASNEAQFLFVPEGEGTRVTWSMSGSNNFMAKAMHLVMDMDKMVGGDFEQGLAQLKAVAEAPVTPKRAATARDVPPAG</sequence>
<reference evidence="1 2" key="1">
    <citation type="journal article" date="2021" name="Syst. Appl. Microbiol.">
        <title>Pseudomonas lalucatii sp. nov. isolated from Vallgornera, a karstic cave in Mallorca, Western Mediterranean.</title>
        <authorList>
            <person name="Busquets A."/>
            <person name="Mulet M."/>
            <person name="Gomila M."/>
            <person name="Garcia-Valdes E."/>
        </authorList>
    </citation>
    <scope>NUCLEOTIDE SEQUENCE [LARGE SCALE GENOMIC DNA]</scope>
    <source>
        <strain evidence="1 2">R1b54</strain>
    </source>
</reference>
<evidence type="ECO:0000313" key="2">
    <source>
        <dbReference type="Proteomes" id="UP001196601"/>
    </source>
</evidence>
<dbReference type="Pfam" id="PF10604">
    <property type="entry name" value="Polyketide_cyc2"/>
    <property type="match status" value="1"/>
</dbReference>
<dbReference type="Gene3D" id="3.30.530.20">
    <property type="match status" value="1"/>
</dbReference>
<dbReference type="EMBL" id="JADPMV010000001">
    <property type="protein sequence ID" value="MBS7661847.1"/>
    <property type="molecule type" value="Genomic_DNA"/>
</dbReference>
<dbReference type="InterPro" id="IPR023393">
    <property type="entry name" value="START-like_dom_sf"/>
</dbReference>
<keyword evidence="2" id="KW-1185">Reference proteome</keyword>
<dbReference type="SUPFAM" id="SSF55961">
    <property type="entry name" value="Bet v1-like"/>
    <property type="match status" value="1"/>
</dbReference>
<accession>A0ABS5PZE3</accession>
<protein>
    <submittedName>
        <fullName evidence="1">SRPBCC family protein</fullName>
    </submittedName>
</protein>
<gene>
    <name evidence="1" type="ORF">I0D00_07775</name>
</gene>